<protein>
    <submittedName>
        <fullName evidence="2">Putative ovule protein</fullName>
    </submittedName>
</protein>
<name>A0A0V0GY97_SOLCH</name>
<proteinExistence type="predicted"/>
<feature type="non-terminal residue" evidence="2">
    <location>
        <position position="62"/>
    </location>
</feature>
<organism evidence="2">
    <name type="scientific">Solanum chacoense</name>
    <name type="common">Chaco potato</name>
    <dbReference type="NCBI Taxonomy" id="4108"/>
    <lineage>
        <taxon>Eukaryota</taxon>
        <taxon>Viridiplantae</taxon>
        <taxon>Streptophyta</taxon>
        <taxon>Embryophyta</taxon>
        <taxon>Tracheophyta</taxon>
        <taxon>Spermatophyta</taxon>
        <taxon>Magnoliopsida</taxon>
        <taxon>eudicotyledons</taxon>
        <taxon>Gunneridae</taxon>
        <taxon>Pentapetalae</taxon>
        <taxon>asterids</taxon>
        <taxon>lamiids</taxon>
        <taxon>Solanales</taxon>
        <taxon>Solanaceae</taxon>
        <taxon>Solanoideae</taxon>
        <taxon>Solaneae</taxon>
        <taxon>Solanum</taxon>
    </lineage>
</organism>
<accession>A0A0V0GY97</accession>
<evidence type="ECO:0000313" key="2">
    <source>
        <dbReference type="EMBL" id="JAP12858.1"/>
    </source>
</evidence>
<dbReference type="AlphaFoldDB" id="A0A0V0GY97"/>
<evidence type="ECO:0000256" key="1">
    <source>
        <dbReference type="SAM" id="SignalP"/>
    </source>
</evidence>
<dbReference type="EMBL" id="GEDG01028942">
    <property type="protein sequence ID" value="JAP12858.1"/>
    <property type="molecule type" value="Transcribed_RNA"/>
</dbReference>
<feature type="chain" id="PRO_5012384729" evidence="1">
    <location>
        <begin position="16"/>
        <end position="62"/>
    </location>
</feature>
<feature type="signal peptide" evidence="1">
    <location>
        <begin position="1"/>
        <end position="15"/>
    </location>
</feature>
<sequence>MLLGLFTFGVAPVSTRNGCVWYPCLIQSTNFGYFDQNRWGKSGQFYVINTTVKVKLKKMEYL</sequence>
<reference evidence="2" key="1">
    <citation type="submission" date="2015-12" db="EMBL/GenBank/DDBJ databases">
        <title>Gene expression during late stages of embryo sac development: a critical building block for successful pollen-pistil interactions.</title>
        <authorList>
            <person name="Liu Y."/>
            <person name="Joly V."/>
            <person name="Sabar M."/>
            <person name="Matton D.P."/>
        </authorList>
    </citation>
    <scope>NUCLEOTIDE SEQUENCE</scope>
</reference>
<keyword evidence="1" id="KW-0732">Signal</keyword>